<dbReference type="Proteomes" id="UP000579812">
    <property type="component" value="Unassembled WGS sequence"/>
</dbReference>
<evidence type="ECO:0000313" key="2">
    <source>
        <dbReference type="EMBL" id="KAF4101414.1"/>
    </source>
</evidence>
<gene>
    <name evidence="2" type="ORF">G5714_017846</name>
</gene>
<reference evidence="2 3" key="1">
    <citation type="submission" date="2020-04" db="EMBL/GenBank/DDBJ databases">
        <title>Chromosome-level genome assembly of a cyprinid fish Onychostoma macrolepis by integration of Nanopore Sequencing, Bionano and Hi-C technology.</title>
        <authorList>
            <person name="Wang D."/>
        </authorList>
    </citation>
    <scope>NUCLEOTIDE SEQUENCE [LARGE SCALE GENOMIC DNA]</scope>
    <source>
        <strain evidence="2">SWU-2019</strain>
        <tissue evidence="2">Muscle</tissue>
    </source>
</reference>
<evidence type="ECO:0000313" key="3">
    <source>
        <dbReference type="Proteomes" id="UP000579812"/>
    </source>
</evidence>
<proteinExistence type="predicted"/>
<comment type="caution">
    <text evidence="2">The sequence shown here is derived from an EMBL/GenBank/DDBJ whole genome shotgun (WGS) entry which is preliminary data.</text>
</comment>
<dbReference type="EMBL" id="JAAMOB010000018">
    <property type="protein sequence ID" value="KAF4101414.1"/>
    <property type="molecule type" value="Genomic_DNA"/>
</dbReference>
<dbReference type="AlphaFoldDB" id="A0A7J6C366"/>
<accession>A0A7J6C366</accession>
<evidence type="ECO:0000256" key="1">
    <source>
        <dbReference type="SAM" id="MobiDB-lite"/>
    </source>
</evidence>
<protein>
    <submittedName>
        <fullName evidence="2">Uncharacterized protein</fullName>
    </submittedName>
</protein>
<feature type="region of interest" description="Disordered" evidence="1">
    <location>
        <begin position="100"/>
        <end position="129"/>
    </location>
</feature>
<organism evidence="2 3">
    <name type="scientific">Onychostoma macrolepis</name>
    <dbReference type="NCBI Taxonomy" id="369639"/>
    <lineage>
        <taxon>Eukaryota</taxon>
        <taxon>Metazoa</taxon>
        <taxon>Chordata</taxon>
        <taxon>Craniata</taxon>
        <taxon>Vertebrata</taxon>
        <taxon>Euteleostomi</taxon>
        <taxon>Actinopterygii</taxon>
        <taxon>Neopterygii</taxon>
        <taxon>Teleostei</taxon>
        <taxon>Ostariophysi</taxon>
        <taxon>Cypriniformes</taxon>
        <taxon>Cyprinidae</taxon>
        <taxon>Acrossocheilinae</taxon>
        <taxon>Onychostoma</taxon>
    </lineage>
</organism>
<keyword evidence="3" id="KW-1185">Reference proteome</keyword>
<sequence length="215" mass="23720">MAVAQEGIKMSWGNLLCLTTRLTDSLPPLPAQSLQPSGPQIEQSCTQQAPLPPLWVRQSAEGLLLLSGARGECTRTHTSRRKGRSVFQGVCSLGEQTRPRLVTTSEDKESSPMNSIERNKKRREERMGGDRVREKCAFVRVRRLEEKVTPEPKFQQSSLASEAWAVSAVRLKPCPAVDADSLPLFSQHRRPTSLMPGASVQGVGGVGWTREPLSY</sequence>
<name>A0A7J6C366_9TELE</name>